<evidence type="ECO:0000256" key="8">
    <source>
        <dbReference type="ARBA" id="ARBA00023146"/>
    </source>
</evidence>
<dbReference type="Gene3D" id="1.10.10.770">
    <property type="match status" value="1"/>
</dbReference>
<keyword evidence="3 10" id="KW-0963">Cytoplasm</keyword>
<dbReference type="InterPro" id="IPR008925">
    <property type="entry name" value="aa_tRNA-synth_I_cd-bd_sf"/>
</dbReference>
<evidence type="ECO:0000256" key="9">
    <source>
        <dbReference type="ARBA" id="ARBA00048573"/>
    </source>
</evidence>
<dbReference type="PANTHER" id="PTHR37940:SF1">
    <property type="entry name" value="LYSINE--TRNA LIGASE"/>
    <property type="match status" value="1"/>
</dbReference>
<dbReference type="InterPro" id="IPR020751">
    <property type="entry name" value="aa-tRNA-synth_I_codon-bd_sub2"/>
</dbReference>
<evidence type="ECO:0000256" key="6">
    <source>
        <dbReference type="ARBA" id="ARBA00022840"/>
    </source>
</evidence>
<dbReference type="GO" id="GO:0006430">
    <property type="term" value="P:lysyl-tRNA aminoacylation"/>
    <property type="evidence" value="ECO:0007669"/>
    <property type="project" value="UniProtKB-UniRule"/>
</dbReference>
<dbReference type="InterPro" id="IPR045462">
    <property type="entry name" value="aa-tRNA-synth_I_cd-bd"/>
</dbReference>
<dbReference type="Gene3D" id="3.40.50.620">
    <property type="entry name" value="HUPs"/>
    <property type="match status" value="2"/>
</dbReference>
<dbReference type="PANTHER" id="PTHR37940">
    <property type="entry name" value="LYSINE--TRNA LIGASE"/>
    <property type="match status" value="1"/>
</dbReference>
<dbReference type="HAMAP" id="MF_00177">
    <property type="entry name" value="Lys_tRNA_synth_class1"/>
    <property type="match status" value="1"/>
</dbReference>
<proteinExistence type="inferred from homology"/>
<keyword evidence="5 10" id="KW-0547">Nucleotide-binding</keyword>
<evidence type="ECO:0000256" key="7">
    <source>
        <dbReference type="ARBA" id="ARBA00022917"/>
    </source>
</evidence>
<accession>A0A9Y1BLK3</accession>
<keyword evidence="8 10" id="KW-0030">Aminoacyl-tRNA synthetase</keyword>
<reference evidence="12" key="1">
    <citation type="journal article" date="2022" name="Nat. Microbiol.">
        <title>Unique mobile elements and scalable gene flow at the prokaryote-eukaryote boundary revealed by circularized Asgard archaea genomes.</title>
        <authorList>
            <person name="Wu F."/>
            <person name="Speth D.R."/>
            <person name="Philosof A."/>
            <person name="Cremiere A."/>
            <person name="Narayanan A."/>
            <person name="Barco R.A."/>
            <person name="Connon S.A."/>
            <person name="Amend J.P."/>
            <person name="Antoshechkin I.A."/>
            <person name="Orphan V.J."/>
        </authorList>
    </citation>
    <scope>NUCLEOTIDE SEQUENCE</scope>
    <source>
        <strain evidence="12">PM71</strain>
    </source>
</reference>
<dbReference type="GO" id="GO:0000049">
    <property type="term" value="F:tRNA binding"/>
    <property type="evidence" value="ECO:0007669"/>
    <property type="project" value="InterPro"/>
</dbReference>
<evidence type="ECO:0000256" key="4">
    <source>
        <dbReference type="ARBA" id="ARBA00022598"/>
    </source>
</evidence>
<evidence type="ECO:0000259" key="11">
    <source>
        <dbReference type="Pfam" id="PF19269"/>
    </source>
</evidence>
<dbReference type="EMBL" id="CP084166">
    <property type="protein sequence ID" value="UJG40489.1"/>
    <property type="molecule type" value="Genomic_DNA"/>
</dbReference>
<evidence type="ECO:0000256" key="5">
    <source>
        <dbReference type="ARBA" id="ARBA00022741"/>
    </source>
</evidence>
<comment type="caution">
    <text evidence="10">Lacks conserved residue(s) required for the propagation of feature annotation.</text>
</comment>
<comment type="similarity">
    <text evidence="2 10">Belongs to the class-I aminoacyl-tRNA synthetase family.</text>
</comment>
<keyword evidence="7 10" id="KW-0648">Protein biosynthesis</keyword>
<dbReference type="Pfam" id="PF19269">
    <property type="entry name" value="Anticodon_2"/>
    <property type="match status" value="1"/>
</dbReference>
<dbReference type="AlphaFoldDB" id="A0A9Y1BLK3"/>
<evidence type="ECO:0000256" key="3">
    <source>
        <dbReference type="ARBA" id="ARBA00022490"/>
    </source>
</evidence>
<dbReference type="Pfam" id="PF01921">
    <property type="entry name" value="tRNA-synt_1f"/>
    <property type="match status" value="1"/>
</dbReference>
<dbReference type="GO" id="GO:0005737">
    <property type="term" value="C:cytoplasm"/>
    <property type="evidence" value="ECO:0007669"/>
    <property type="project" value="UniProtKB-SubCell"/>
</dbReference>
<dbReference type="SUPFAM" id="SSF48163">
    <property type="entry name" value="An anticodon-binding domain of class I aminoacyl-tRNA synthetases"/>
    <property type="match status" value="1"/>
</dbReference>
<evidence type="ECO:0000256" key="2">
    <source>
        <dbReference type="ARBA" id="ARBA00005594"/>
    </source>
</evidence>
<comment type="catalytic activity">
    <reaction evidence="9 10">
        <text>tRNA(Lys) + L-lysine + ATP = L-lysyl-tRNA(Lys) + AMP + diphosphate</text>
        <dbReference type="Rhea" id="RHEA:20792"/>
        <dbReference type="Rhea" id="RHEA-COMP:9696"/>
        <dbReference type="Rhea" id="RHEA-COMP:9697"/>
        <dbReference type="ChEBI" id="CHEBI:30616"/>
        <dbReference type="ChEBI" id="CHEBI:32551"/>
        <dbReference type="ChEBI" id="CHEBI:33019"/>
        <dbReference type="ChEBI" id="CHEBI:78442"/>
        <dbReference type="ChEBI" id="CHEBI:78529"/>
        <dbReference type="ChEBI" id="CHEBI:456215"/>
        <dbReference type="EC" id="6.1.1.6"/>
    </reaction>
</comment>
<protein>
    <recommendedName>
        <fullName evidence="10">Lysine--tRNA ligase</fullName>
        <ecNumber evidence="10">6.1.1.6</ecNumber>
    </recommendedName>
    <alternativeName>
        <fullName evidence="10">Lysyl-tRNA synthetase</fullName>
        <shortName evidence="10">LysRS</shortName>
    </alternativeName>
</protein>
<gene>
    <name evidence="10 12" type="primary">lysS</name>
    <name evidence="12" type="ORF">K9W45_11710</name>
</gene>
<feature type="domain" description="Aminoacyl-tRNA synthetase class I anticodon-binding" evidence="11">
    <location>
        <begin position="462"/>
        <end position="541"/>
    </location>
</feature>
<dbReference type="SUPFAM" id="SSF52374">
    <property type="entry name" value="Nucleotidylyl transferase"/>
    <property type="match status" value="1"/>
</dbReference>
<keyword evidence="6 10" id="KW-0067">ATP-binding</keyword>
<dbReference type="Proteomes" id="UP001201020">
    <property type="component" value="Chromosome"/>
</dbReference>
<organism evidence="12">
    <name type="scientific">Candidatus Heimdallarchaeum aukensis</name>
    <dbReference type="NCBI Taxonomy" id="2876573"/>
    <lineage>
        <taxon>Archaea</taxon>
        <taxon>Promethearchaeati</taxon>
        <taxon>Candidatus Heimdallarchaeota</taxon>
        <taxon>Candidatus Heimdallarchaeia (ex Rinke et al. 2021) (nom. nud.)</taxon>
        <taxon>Candidatus Heimdallarchaeales</taxon>
        <taxon>Candidatus Heimdallarchaeaceae</taxon>
        <taxon>Candidatus Heimdallarchaeum</taxon>
    </lineage>
</organism>
<dbReference type="NCBIfam" id="TIGR00467">
    <property type="entry name" value="lysS_arch"/>
    <property type="match status" value="1"/>
</dbReference>
<dbReference type="Gene3D" id="1.10.10.350">
    <property type="match status" value="1"/>
</dbReference>
<feature type="short sequence motif" description="'KMSKS' region" evidence="10">
    <location>
        <begin position="294"/>
        <end position="298"/>
    </location>
</feature>
<dbReference type="GO" id="GO:0004824">
    <property type="term" value="F:lysine-tRNA ligase activity"/>
    <property type="evidence" value="ECO:0007669"/>
    <property type="project" value="UniProtKB-UniRule"/>
</dbReference>
<evidence type="ECO:0000256" key="1">
    <source>
        <dbReference type="ARBA" id="ARBA00004496"/>
    </source>
</evidence>
<dbReference type="GO" id="GO:0005524">
    <property type="term" value="F:ATP binding"/>
    <property type="evidence" value="ECO:0007669"/>
    <property type="project" value="UniProtKB-UniRule"/>
</dbReference>
<comment type="subcellular location">
    <subcellularLocation>
        <location evidence="1 10">Cytoplasm</location>
    </subcellularLocation>
</comment>
<dbReference type="EC" id="6.1.1.6" evidence="10"/>
<evidence type="ECO:0000256" key="10">
    <source>
        <dbReference type="HAMAP-Rule" id="MF_00177"/>
    </source>
</evidence>
<dbReference type="InterPro" id="IPR014729">
    <property type="entry name" value="Rossmann-like_a/b/a_fold"/>
</dbReference>
<keyword evidence="4 10" id="KW-0436">Ligase</keyword>
<evidence type="ECO:0000313" key="12">
    <source>
        <dbReference type="EMBL" id="UJG40489.1"/>
    </source>
</evidence>
<name>A0A9Y1BLK3_9ARCH</name>
<dbReference type="InterPro" id="IPR002904">
    <property type="entry name" value="Lys-tRNA-ligase"/>
</dbReference>
<sequence length="545" mass="62553">MNNPYEIEEREYKHWATVVSEQAIQLFGNDQVVATGWAPSGYYHIGNFKEAVTCRAIYNELKNLGAKTRFILNIDDVDPFDKVPSFFKKDYGKELHKYIGFPINQVPDPLGCHKSYAEHFIANALSIMESFDVNPENLSTAELYKKGEYDKYAKLFLEKKEQVYELTEQITGSRMEDFMLIQCPKCGNLAAPKMTDFSIEKEKIFVDIECRKEKRGCGEKSSIQLGETTWKLKWRLDWASRQDFLGVTVESSGKDHGVAGGSIDTSLAVHKDIFQKEKLPLLIQHGFLTFGGKKLSGSSGSGMPVTEFPKILDPTVFLYKIYRQNLRTDFDFNVSIDVPKVAAEFDQAEKLYFSKETIEKDKAAKKIIKAYELSLIGEPISEPVIRIDYGHLSTIMQVCLFDQDLTLQKLYETNYIPRKLTEYEYELFKKRFERAKYWLENYADERIRFKILDKPECSQVQKCTAEIISSLSKAIESLTEDLHGDNITQFLYEQAKMNKIKPKDFFKALYLVILGRTSGPRAGTLIEAIGKEKVISMMKEALSCF</sequence>